<name>A0A8T0HE65_CERPU</name>
<feature type="binding site" evidence="16">
    <location>
        <position position="433"/>
    </location>
    <ligand>
        <name>ATP</name>
        <dbReference type="ChEBI" id="CHEBI:30616"/>
    </ligand>
</feature>
<evidence type="ECO:0000313" key="20">
    <source>
        <dbReference type="EMBL" id="KAG0569245.1"/>
    </source>
</evidence>
<dbReference type="PROSITE" id="PS00107">
    <property type="entry name" value="PROTEIN_KINASE_ATP"/>
    <property type="match status" value="1"/>
</dbReference>
<dbReference type="Gene3D" id="1.10.510.10">
    <property type="entry name" value="Transferase(Phosphotransferase) domain 1"/>
    <property type="match status" value="1"/>
</dbReference>
<dbReference type="GO" id="GO:0005886">
    <property type="term" value="C:plasma membrane"/>
    <property type="evidence" value="ECO:0007669"/>
    <property type="project" value="UniProtKB-SubCell"/>
</dbReference>
<comment type="caution">
    <text evidence="20">The sequence shown here is derived from an EMBL/GenBank/DDBJ whole genome shotgun (WGS) entry which is preliminary data.</text>
</comment>
<keyword evidence="11 16" id="KW-0067">ATP-binding</keyword>
<evidence type="ECO:0000256" key="12">
    <source>
        <dbReference type="ARBA" id="ARBA00022989"/>
    </source>
</evidence>
<organism evidence="20 21">
    <name type="scientific">Ceratodon purpureus</name>
    <name type="common">Fire moss</name>
    <name type="synonym">Dicranum purpureum</name>
    <dbReference type="NCBI Taxonomy" id="3225"/>
    <lineage>
        <taxon>Eukaryota</taxon>
        <taxon>Viridiplantae</taxon>
        <taxon>Streptophyta</taxon>
        <taxon>Embryophyta</taxon>
        <taxon>Bryophyta</taxon>
        <taxon>Bryophytina</taxon>
        <taxon>Bryopsida</taxon>
        <taxon>Dicranidae</taxon>
        <taxon>Pseudoditrichales</taxon>
        <taxon>Ditrichaceae</taxon>
        <taxon>Ceratodon</taxon>
    </lineage>
</organism>
<evidence type="ECO:0000256" key="10">
    <source>
        <dbReference type="ARBA" id="ARBA00022777"/>
    </source>
</evidence>
<dbReference type="Proteomes" id="UP000822688">
    <property type="component" value="Chromosome 6"/>
</dbReference>
<evidence type="ECO:0000256" key="17">
    <source>
        <dbReference type="SAM" id="MobiDB-lite"/>
    </source>
</evidence>
<dbReference type="InterPro" id="IPR013320">
    <property type="entry name" value="ConA-like_dom_sf"/>
</dbReference>
<proteinExistence type="inferred from homology"/>
<evidence type="ECO:0000256" key="9">
    <source>
        <dbReference type="ARBA" id="ARBA00022741"/>
    </source>
</evidence>
<feature type="transmembrane region" description="Helical" evidence="18">
    <location>
        <begin position="344"/>
        <end position="370"/>
    </location>
</feature>
<keyword evidence="13 18" id="KW-0472">Membrane</keyword>
<dbReference type="Pfam" id="PF00069">
    <property type="entry name" value="Pkinase"/>
    <property type="match status" value="1"/>
</dbReference>
<keyword evidence="4" id="KW-1003">Cell membrane</keyword>
<evidence type="ECO:0000256" key="6">
    <source>
        <dbReference type="ARBA" id="ARBA00022692"/>
    </source>
</evidence>
<evidence type="ECO:0000256" key="8">
    <source>
        <dbReference type="ARBA" id="ARBA00022734"/>
    </source>
</evidence>
<dbReference type="GO" id="GO:0030246">
    <property type="term" value="F:carbohydrate binding"/>
    <property type="evidence" value="ECO:0007669"/>
    <property type="project" value="UniProtKB-KW"/>
</dbReference>
<evidence type="ECO:0000256" key="7">
    <source>
        <dbReference type="ARBA" id="ARBA00022729"/>
    </source>
</evidence>
<dbReference type="InterPro" id="IPR001220">
    <property type="entry name" value="Legume_lectin_dom"/>
</dbReference>
<feature type="transmembrane region" description="Helical" evidence="18">
    <location>
        <begin position="21"/>
        <end position="40"/>
    </location>
</feature>
<dbReference type="Pfam" id="PF00139">
    <property type="entry name" value="Lectin_legB"/>
    <property type="match status" value="1"/>
</dbReference>
<keyword evidence="5" id="KW-0808">Transferase</keyword>
<evidence type="ECO:0000256" key="2">
    <source>
        <dbReference type="ARBA" id="ARBA00008536"/>
    </source>
</evidence>
<keyword evidence="10" id="KW-0418">Kinase</keyword>
<keyword evidence="6 18" id="KW-0812">Transmembrane</keyword>
<keyword evidence="21" id="KW-1185">Reference proteome</keyword>
<dbReference type="PROSITE" id="PS50011">
    <property type="entry name" value="PROTEIN_KINASE_DOM"/>
    <property type="match status" value="1"/>
</dbReference>
<evidence type="ECO:0000256" key="3">
    <source>
        <dbReference type="ARBA" id="ARBA00010217"/>
    </source>
</evidence>
<dbReference type="InterPro" id="IPR000719">
    <property type="entry name" value="Prot_kinase_dom"/>
</dbReference>
<dbReference type="InterPro" id="IPR011009">
    <property type="entry name" value="Kinase-like_dom_sf"/>
</dbReference>
<dbReference type="FunFam" id="1.10.510.10:FF:000240">
    <property type="entry name" value="Lectin-domain containing receptor kinase A4.3"/>
    <property type="match status" value="1"/>
</dbReference>
<dbReference type="GO" id="GO:0005524">
    <property type="term" value="F:ATP binding"/>
    <property type="evidence" value="ECO:0007669"/>
    <property type="project" value="UniProtKB-UniRule"/>
</dbReference>
<keyword evidence="14" id="KW-0675">Receptor</keyword>
<dbReference type="InterPro" id="IPR017441">
    <property type="entry name" value="Protein_kinase_ATP_BS"/>
</dbReference>
<comment type="similarity">
    <text evidence="3">In the C-terminal section; belongs to the protein kinase superfamily. Ser/Thr protein kinase family.</text>
</comment>
<dbReference type="PROSITE" id="PS00108">
    <property type="entry name" value="PROTEIN_KINASE_ST"/>
    <property type="match status" value="1"/>
</dbReference>
<keyword evidence="9 16" id="KW-0547">Nucleotide-binding</keyword>
<dbReference type="Gene3D" id="3.30.200.20">
    <property type="entry name" value="Phosphorylase Kinase, domain 1"/>
    <property type="match status" value="1"/>
</dbReference>
<dbReference type="FunFam" id="3.30.200.20:FF:000162">
    <property type="entry name" value="Adenine nucleotide alpha hydrolase-like domain kinase"/>
    <property type="match status" value="1"/>
</dbReference>
<reference evidence="20 21" key="1">
    <citation type="submission" date="2020-06" db="EMBL/GenBank/DDBJ databases">
        <title>WGS assembly of Ceratodon purpureus strain R40.</title>
        <authorList>
            <person name="Carey S.B."/>
            <person name="Jenkins J."/>
            <person name="Shu S."/>
            <person name="Lovell J.T."/>
            <person name="Sreedasyam A."/>
            <person name="Maumus F."/>
            <person name="Tiley G.P."/>
            <person name="Fernandez-Pozo N."/>
            <person name="Barry K."/>
            <person name="Chen C."/>
            <person name="Wang M."/>
            <person name="Lipzen A."/>
            <person name="Daum C."/>
            <person name="Saski C.A."/>
            <person name="Payton A.C."/>
            <person name="Mcbreen J.C."/>
            <person name="Conrad R.E."/>
            <person name="Kollar L.M."/>
            <person name="Olsson S."/>
            <person name="Huttunen S."/>
            <person name="Landis J.B."/>
            <person name="Wickett N.J."/>
            <person name="Johnson M.G."/>
            <person name="Rensing S.A."/>
            <person name="Grimwood J."/>
            <person name="Schmutz J."/>
            <person name="Mcdaniel S.F."/>
        </authorList>
    </citation>
    <scope>NUCLEOTIDE SEQUENCE [LARGE SCALE GENOMIC DNA]</scope>
    <source>
        <strain evidence="20 21">R40</strain>
    </source>
</reference>
<dbReference type="SUPFAM" id="SSF56112">
    <property type="entry name" value="Protein kinase-like (PK-like)"/>
    <property type="match status" value="1"/>
</dbReference>
<keyword evidence="8" id="KW-0430">Lectin</keyword>
<keyword evidence="15" id="KW-0325">Glycoprotein</keyword>
<evidence type="ECO:0000256" key="5">
    <source>
        <dbReference type="ARBA" id="ARBA00022679"/>
    </source>
</evidence>
<feature type="domain" description="Protein kinase" evidence="19">
    <location>
        <begin position="403"/>
        <end position="720"/>
    </location>
</feature>
<dbReference type="GO" id="GO:0004672">
    <property type="term" value="F:protein kinase activity"/>
    <property type="evidence" value="ECO:0007669"/>
    <property type="project" value="InterPro"/>
</dbReference>
<sequence>MATHKSVLTSRTSSQLDVVQCLCLAIAPFFVVLEIVLIVSTGSRSNKRISFPQFSSTDNILAFGDARLDPASHSFVINHLEPPGGKRVGTCGELVYGNKIRIQDVSTGQVASFSTSFAFRFRSRSGLVSWDNNDPTSFSMGCAFAFAFHHSEGLTAMQHMVSRLGRFGACQAPVYANGRSAMPAFFAVVFQTDYRNSSNPIPGRPRRWPSNNFVTVSSSGQQKEEGEINAYPIHVHDFCLRNETHCEYFSNSLGFTAWLDFDPMQKLEIRLANGSHSSVKKPLRPLIEIPGFQISKELGDEVYLTFWGSSDVNHIEVHEFLSWSFVSSVVGSKSLRQLIRGTDMIRWVALVVGVAGTIAAALIFYFAFWLPKRFRKHRYLNLDGSSGSRVFSFKELRKATKNFSQEEMLGNGGSGTVYRGCLDSPPGSIVAVKRITYESHSAEAAFFAEISSLSQIRHRNVVQLQGWCHEKGRLLLVYEYMPNGSLSECLYERGRNSRNLHNILSLKVRHHILEGVAAALQYLHEDSVQCILHRDIKSSNILLDSDFRARVGDFGLARLLDQNKVEKTTMAAGTLGYMAPEMPYTGKATKESDVYSFGILVLEVICGRRPLDVRAQEPENIVLLQSVWRAHAAGELLTVADQRLLQPASRSLSRTSSLNPNSSFVPSSSNSQNMDISTSVAENEAAERRMVKNLLHLGLLCCLPNPKARPSMGHVNRILLEIDENSDQNDVVSMPPLPANLYFNASTNTHKDSVWSPKAAKSVRSLRMVCSFGCGCSLQDRR</sequence>
<evidence type="ECO:0000256" key="18">
    <source>
        <dbReference type="SAM" id="Phobius"/>
    </source>
</evidence>
<evidence type="ECO:0000256" key="15">
    <source>
        <dbReference type="ARBA" id="ARBA00023180"/>
    </source>
</evidence>
<dbReference type="GO" id="GO:0002229">
    <property type="term" value="P:defense response to oomycetes"/>
    <property type="evidence" value="ECO:0007669"/>
    <property type="project" value="UniProtKB-ARBA"/>
</dbReference>
<accession>A0A8T0HE65</accession>
<evidence type="ECO:0000256" key="13">
    <source>
        <dbReference type="ARBA" id="ARBA00023136"/>
    </source>
</evidence>
<evidence type="ECO:0000256" key="16">
    <source>
        <dbReference type="PROSITE-ProRule" id="PRU10141"/>
    </source>
</evidence>
<evidence type="ECO:0000259" key="19">
    <source>
        <dbReference type="PROSITE" id="PS50011"/>
    </source>
</evidence>
<keyword evidence="12 18" id="KW-1133">Transmembrane helix</keyword>
<evidence type="ECO:0000256" key="14">
    <source>
        <dbReference type="ARBA" id="ARBA00023170"/>
    </source>
</evidence>
<feature type="region of interest" description="Disordered" evidence="17">
    <location>
        <begin position="650"/>
        <end position="674"/>
    </location>
</feature>
<gene>
    <name evidence="20" type="ORF">KC19_6G076800</name>
</gene>
<dbReference type="InterPro" id="IPR008271">
    <property type="entry name" value="Ser/Thr_kinase_AS"/>
</dbReference>
<evidence type="ECO:0000256" key="4">
    <source>
        <dbReference type="ARBA" id="ARBA00022475"/>
    </source>
</evidence>
<dbReference type="AlphaFoldDB" id="A0A8T0HE65"/>
<dbReference type="EMBL" id="CM026427">
    <property type="protein sequence ID" value="KAG0569245.1"/>
    <property type="molecule type" value="Genomic_DNA"/>
</dbReference>
<keyword evidence="7" id="KW-0732">Signal</keyword>
<evidence type="ECO:0000313" key="21">
    <source>
        <dbReference type="Proteomes" id="UP000822688"/>
    </source>
</evidence>
<dbReference type="PANTHER" id="PTHR27007">
    <property type="match status" value="1"/>
</dbReference>
<dbReference type="Gene3D" id="2.60.120.200">
    <property type="match status" value="1"/>
</dbReference>
<comment type="similarity">
    <text evidence="2">In the N-terminal section; belongs to the leguminous lectin family.</text>
</comment>
<dbReference type="InterPro" id="IPR050528">
    <property type="entry name" value="L-type_Lectin-RKs"/>
</dbReference>
<dbReference type="SMART" id="SM00220">
    <property type="entry name" value="S_TKc"/>
    <property type="match status" value="1"/>
</dbReference>
<evidence type="ECO:0000256" key="1">
    <source>
        <dbReference type="ARBA" id="ARBA00004251"/>
    </source>
</evidence>
<dbReference type="SUPFAM" id="SSF49899">
    <property type="entry name" value="Concanavalin A-like lectins/glucanases"/>
    <property type="match status" value="1"/>
</dbReference>
<evidence type="ECO:0000256" key="11">
    <source>
        <dbReference type="ARBA" id="ARBA00022840"/>
    </source>
</evidence>
<protein>
    <recommendedName>
        <fullName evidence="19">Protein kinase domain-containing protein</fullName>
    </recommendedName>
</protein>
<comment type="subcellular location">
    <subcellularLocation>
        <location evidence="1">Cell membrane</location>
        <topology evidence="1">Single-pass type I membrane protein</topology>
    </subcellularLocation>
</comment>
<feature type="compositionally biased region" description="Low complexity" evidence="17">
    <location>
        <begin position="656"/>
        <end position="673"/>
    </location>
</feature>